<proteinExistence type="predicted"/>
<gene>
    <name evidence="2" type="ORF">B0I29_104281</name>
</gene>
<evidence type="ECO:0000313" key="2">
    <source>
        <dbReference type="EMBL" id="RAK39743.1"/>
    </source>
</evidence>
<dbReference type="RefSeq" id="WP_111648945.1">
    <property type="nucleotide sequence ID" value="NZ_JACHWI010000001.1"/>
</dbReference>
<evidence type="ECO:0000313" key="3">
    <source>
        <dbReference type="Proteomes" id="UP000249341"/>
    </source>
</evidence>
<comment type="caution">
    <text evidence="2">The sequence shown here is derived from an EMBL/GenBank/DDBJ whole genome shotgun (WGS) entry which is preliminary data.</text>
</comment>
<accession>A0A327ZG06</accession>
<evidence type="ECO:0000256" key="1">
    <source>
        <dbReference type="SAM" id="Phobius"/>
    </source>
</evidence>
<keyword evidence="3" id="KW-1185">Reference proteome</keyword>
<sequence length="141" mass="15112">MTTIAVTFAAVAVTLHAAHQLGDHIIQTDTDAGNKAAPGRHGWRHVLVHVATYHLTALVMLAVTAWLLHLPITATGLTAGIGFSAATHAVIDRRWPVRWLLNNTGSAAFADRQTPICGMYLADQSLHYGCLWVAALLIACL</sequence>
<reference evidence="2 3" key="1">
    <citation type="submission" date="2018-06" db="EMBL/GenBank/DDBJ databases">
        <title>Genomic Encyclopedia of Type Strains, Phase III (KMG-III): the genomes of soil and plant-associated and newly described type strains.</title>
        <authorList>
            <person name="Whitman W."/>
        </authorList>
    </citation>
    <scope>NUCLEOTIDE SEQUENCE [LARGE SCALE GENOMIC DNA]</scope>
    <source>
        <strain evidence="2 3">CGMCC 4.7090</strain>
    </source>
</reference>
<dbReference type="EMBL" id="QLMJ01000004">
    <property type="protein sequence ID" value="RAK39743.1"/>
    <property type="molecule type" value="Genomic_DNA"/>
</dbReference>
<dbReference type="Pfam" id="PF11750">
    <property type="entry name" value="DUF3307"/>
    <property type="match status" value="1"/>
</dbReference>
<organism evidence="2 3">
    <name type="scientific">Actinoplanes lutulentus</name>
    <dbReference type="NCBI Taxonomy" id="1287878"/>
    <lineage>
        <taxon>Bacteria</taxon>
        <taxon>Bacillati</taxon>
        <taxon>Actinomycetota</taxon>
        <taxon>Actinomycetes</taxon>
        <taxon>Micromonosporales</taxon>
        <taxon>Micromonosporaceae</taxon>
        <taxon>Actinoplanes</taxon>
    </lineage>
</organism>
<protein>
    <submittedName>
        <fullName evidence="2">Uncharacterized protein DUF3307</fullName>
    </submittedName>
</protein>
<dbReference type="Proteomes" id="UP000249341">
    <property type="component" value="Unassembled WGS sequence"/>
</dbReference>
<feature type="transmembrane region" description="Helical" evidence="1">
    <location>
        <begin position="46"/>
        <end position="68"/>
    </location>
</feature>
<keyword evidence="1" id="KW-0472">Membrane</keyword>
<name>A0A327ZG06_9ACTN</name>
<dbReference type="OrthoDB" id="3542456at2"/>
<dbReference type="InterPro" id="IPR021737">
    <property type="entry name" value="Phage_phiKZ_Orf197"/>
</dbReference>
<dbReference type="AlphaFoldDB" id="A0A327ZG06"/>
<keyword evidence="1" id="KW-1133">Transmembrane helix</keyword>
<keyword evidence="1" id="KW-0812">Transmembrane</keyword>